<feature type="chain" id="PRO_5017265202" evidence="5">
    <location>
        <begin position="29"/>
        <end position="294"/>
    </location>
</feature>
<evidence type="ECO:0000256" key="2">
    <source>
        <dbReference type="ARBA" id="ARBA00022679"/>
    </source>
</evidence>
<keyword evidence="2" id="KW-0808">Transferase</keyword>
<keyword evidence="1 7" id="KW-0489">Methyltransferase</keyword>
<organism evidence="7 8">
    <name type="scientific">Desulfuromonas thiophila</name>
    <dbReference type="NCBI Taxonomy" id="57664"/>
    <lineage>
        <taxon>Bacteria</taxon>
        <taxon>Pseudomonadati</taxon>
        <taxon>Thermodesulfobacteriota</taxon>
        <taxon>Desulfuromonadia</taxon>
        <taxon>Desulfuromonadales</taxon>
        <taxon>Desulfuromonadaceae</taxon>
        <taxon>Desulfuromonas</taxon>
    </lineage>
</organism>
<evidence type="ECO:0000256" key="4">
    <source>
        <dbReference type="SAM" id="MobiDB-lite"/>
    </source>
</evidence>
<keyword evidence="3" id="KW-0949">S-adenosyl-L-methionine</keyword>
<name>A0A1G6X5N6_9BACT</name>
<gene>
    <name evidence="7" type="ORF">SAMN05661003_101125</name>
</gene>
<dbReference type="EMBL" id="FNAQ01000001">
    <property type="protein sequence ID" value="SDD72677.1"/>
    <property type="molecule type" value="Genomic_DNA"/>
</dbReference>
<dbReference type="RefSeq" id="WP_092075280.1">
    <property type="nucleotide sequence ID" value="NZ_FNAQ01000001.1"/>
</dbReference>
<dbReference type="GO" id="GO:0032259">
    <property type="term" value="P:methylation"/>
    <property type="evidence" value="ECO:0007669"/>
    <property type="project" value="UniProtKB-KW"/>
</dbReference>
<dbReference type="InterPro" id="IPR014776">
    <property type="entry name" value="4pyrrole_Mease_sub2"/>
</dbReference>
<dbReference type="InterPro" id="IPR050161">
    <property type="entry name" value="Siro_Cobalamin_biosynth"/>
</dbReference>
<evidence type="ECO:0000313" key="7">
    <source>
        <dbReference type="EMBL" id="SDD72677.1"/>
    </source>
</evidence>
<dbReference type="InterPro" id="IPR000878">
    <property type="entry name" value="4pyrrol_Mease"/>
</dbReference>
<evidence type="ECO:0000256" key="1">
    <source>
        <dbReference type="ARBA" id="ARBA00022603"/>
    </source>
</evidence>
<keyword evidence="5" id="KW-0732">Signal</keyword>
<dbReference type="SUPFAM" id="SSF53790">
    <property type="entry name" value="Tetrapyrrole methylase"/>
    <property type="match status" value="1"/>
</dbReference>
<dbReference type="Gene3D" id="3.40.1010.10">
    <property type="entry name" value="Cobalt-precorrin-4 Transmethylase, Domain 1"/>
    <property type="match status" value="1"/>
</dbReference>
<keyword evidence="8" id="KW-1185">Reference proteome</keyword>
<feature type="domain" description="Tetrapyrrole methylase" evidence="6">
    <location>
        <begin position="34"/>
        <end position="272"/>
    </location>
</feature>
<dbReference type="AlphaFoldDB" id="A0A1G6X5N6"/>
<dbReference type="InterPro" id="IPR014777">
    <property type="entry name" value="4pyrrole_Mease_sub1"/>
</dbReference>
<dbReference type="CDD" id="cd11724">
    <property type="entry name" value="TP_methylase"/>
    <property type="match status" value="1"/>
</dbReference>
<evidence type="ECO:0000313" key="8">
    <source>
        <dbReference type="Proteomes" id="UP000243205"/>
    </source>
</evidence>
<feature type="region of interest" description="Disordered" evidence="4">
    <location>
        <begin position="101"/>
        <end position="121"/>
    </location>
</feature>
<evidence type="ECO:0000256" key="3">
    <source>
        <dbReference type="ARBA" id="ARBA00022691"/>
    </source>
</evidence>
<proteinExistence type="predicted"/>
<feature type="signal peptide" evidence="5">
    <location>
        <begin position="1"/>
        <end position="28"/>
    </location>
</feature>
<protein>
    <submittedName>
        <fullName evidence="7">Precorrin-4 methylase</fullName>
    </submittedName>
</protein>
<dbReference type="Pfam" id="PF00590">
    <property type="entry name" value="TP_methylase"/>
    <property type="match status" value="1"/>
</dbReference>
<dbReference type="InterPro" id="IPR035996">
    <property type="entry name" value="4pyrrol_Methylase_sf"/>
</dbReference>
<dbReference type="OrthoDB" id="9804789at2"/>
<dbReference type="PANTHER" id="PTHR45790">
    <property type="entry name" value="SIROHEME SYNTHASE-RELATED"/>
    <property type="match status" value="1"/>
</dbReference>
<dbReference type="Gene3D" id="3.30.950.10">
    <property type="entry name" value="Methyltransferase, Cobalt-precorrin-4 Transmethylase, Domain 2"/>
    <property type="match status" value="1"/>
</dbReference>
<dbReference type="STRING" id="57664.SAMN05661003_101125"/>
<reference evidence="8" key="1">
    <citation type="submission" date="2016-10" db="EMBL/GenBank/DDBJ databases">
        <authorList>
            <person name="Varghese N."/>
            <person name="Submissions S."/>
        </authorList>
    </citation>
    <scope>NUCLEOTIDE SEQUENCE [LARGE SCALE GENOMIC DNA]</scope>
    <source>
        <strain evidence="8">DSM 8987</strain>
    </source>
</reference>
<dbReference type="Proteomes" id="UP000243205">
    <property type="component" value="Unassembled WGS sequence"/>
</dbReference>
<accession>A0A1G6X5N6</accession>
<feature type="compositionally biased region" description="Low complexity" evidence="4">
    <location>
        <begin position="104"/>
        <end position="114"/>
    </location>
</feature>
<evidence type="ECO:0000259" key="6">
    <source>
        <dbReference type="Pfam" id="PF00590"/>
    </source>
</evidence>
<evidence type="ECO:0000256" key="5">
    <source>
        <dbReference type="SAM" id="SignalP"/>
    </source>
</evidence>
<sequence length="294" mass="30974">MTYRCGRVCGCSLLLVLALALPALAASAAGQGAFYLVSTGVGDADNMSVRAWRTIERADVVLAMQPEQAREKYAALLKDKPVYPAGHGLFGRMPQRLAVTSAQGGRRPGPAAAPELADQQQQTRQIVRDAVAAGKTVVLLDAGDPTIYGPQTGYLREFADLAPQVIPGISSFNAANAALGRGITEGRPSRSVILTAAAGKTPNAPDGYHGRDSLTALAKSQSTLVFFTMGLNLPDVVAQLKTSYPADTPIALVLHAGSAARQRVVRATLESIVAQLGDEPLPFEHLIYVGDFLR</sequence>
<dbReference type="GO" id="GO:0008168">
    <property type="term" value="F:methyltransferase activity"/>
    <property type="evidence" value="ECO:0007669"/>
    <property type="project" value="UniProtKB-KW"/>
</dbReference>